<dbReference type="RefSeq" id="WP_245973938.1">
    <property type="nucleotide sequence ID" value="NZ_QTTT01000001.1"/>
</dbReference>
<name>A0A3D9SGQ4_9ACTN</name>
<keyword evidence="1" id="KW-0805">Transcription regulation</keyword>
<dbReference type="PANTHER" id="PTHR44688">
    <property type="entry name" value="DNA-BINDING TRANSCRIPTIONAL ACTIVATOR DEVR_DOSR"/>
    <property type="match status" value="1"/>
</dbReference>
<evidence type="ECO:0000256" key="4">
    <source>
        <dbReference type="SAM" id="MobiDB-lite"/>
    </source>
</evidence>
<dbReference type="PROSITE" id="PS50043">
    <property type="entry name" value="HTH_LUXR_2"/>
    <property type="match status" value="1"/>
</dbReference>
<evidence type="ECO:0000313" key="7">
    <source>
        <dbReference type="Proteomes" id="UP000256661"/>
    </source>
</evidence>
<dbReference type="Gene3D" id="1.10.10.10">
    <property type="entry name" value="Winged helix-like DNA-binding domain superfamily/Winged helix DNA-binding domain"/>
    <property type="match status" value="1"/>
</dbReference>
<feature type="region of interest" description="Disordered" evidence="4">
    <location>
        <begin position="183"/>
        <end position="221"/>
    </location>
</feature>
<dbReference type="Pfam" id="PF00196">
    <property type="entry name" value="GerE"/>
    <property type="match status" value="1"/>
</dbReference>
<comment type="caution">
    <text evidence="6">The sequence shown here is derived from an EMBL/GenBank/DDBJ whole genome shotgun (WGS) entry which is preliminary data.</text>
</comment>
<dbReference type="AlphaFoldDB" id="A0A3D9SGQ4"/>
<dbReference type="SUPFAM" id="SSF46894">
    <property type="entry name" value="C-terminal effector domain of the bipartite response regulators"/>
    <property type="match status" value="1"/>
</dbReference>
<reference evidence="6 7" key="1">
    <citation type="submission" date="2018-08" db="EMBL/GenBank/DDBJ databases">
        <title>Sequencing the genomes of 1000 actinobacteria strains.</title>
        <authorList>
            <person name="Klenk H.-P."/>
        </authorList>
    </citation>
    <scope>NUCLEOTIDE SEQUENCE [LARGE SCALE GENOMIC DNA]</scope>
    <source>
        <strain evidence="6 7">DSM 43927</strain>
    </source>
</reference>
<dbReference type="GO" id="GO:0003677">
    <property type="term" value="F:DNA binding"/>
    <property type="evidence" value="ECO:0007669"/>
    <property type="project" value="UniProtKB-KW"/>
</dbReference>
<dbReference type="SMART" id="SM00421">
    <property type="entry name" value="HTH_LUXR"/>
    <property type="match status" value="1"/>
</dbReference>
<dbReference type="Pfam" id="PF13424">
    <property type="entry name" value="TPR_12"/>
    <property type="match status" value="1"/>
</dbReference>
<evidence type="ECO:0000256" key="3">
    <source>
        <dbReference type="ARBA" id="ARBA00023163"/>
    </source>
</evidence>
<dbReference type="PRINTS" id="PR00038">
    <property type="entry name" value="HTHLUXR"/>
</dbReference>
<evidence type="ECO:0000256" key="1">
    <source>
        <dbReference type="ARBA" id="ARBA00023015"/>
    </source>
</evidence>
<dbReference type="GO" id="GO:0006355">
    <property type="term" value="P:regulation of DNA-templated transcription"/>
    <property type="evidence" value="ECO:0007669"/>
    <property type="project" value="InterPro"/>
</dbReference>
<dbReference type="InterPro" id="IPR011990">
    <property type="entry name" value="TPR-like_helical_dom_sf"/>
</dbReference>
<keyword evidence="3" id="KW-0804">Transcription</keyword>
<dbReference type="CDD" id="cd06170">
    <property type="entry name" value="LuxR_C_like"/>
    <property type="match status" value="1"/>
</dbReference>
<dbReference type="PANTHER" id="PTHR44688:SF16">
    <property type="entry name" value="DNA-BINDING TRANSCRIPTIONAL ACTIVATOR DEVR_DOSR"/>
    <property type="match status" value="1"/>
</dbReference>
<dbReference type="Gene3D" id="1.25.40.10">
    <property type="entry name" value="Tetratricopeptide repeat domain"/>
    <property type="match status" value="1"/>
</dbReference>
<feature type="compositionally biased region" description="Pro residues" evidence="4">
    <location>
        <begin position="207"/>
        <end position="220"/>
    </location>
</feature>
<sequence length="286" mass="29860">MRDLDQLWGVSLGRVLLGALARTRGDQAGARRHFEEALPPLREIGARPLIMRSLNGLGRCALAQGDLEAARRALEETLRLGRAIGLRAAVACGLEAFAELLVQEGDESGALLLGGAAAALRERIGPDEERGCPRGPRVEGVLEPARRRLGEQRVAQLWGEGRALSADDAVAYALERQAPGRTAAAGEAAVPSDGAPASAVDADRPAPEAPAPPPAAPVTPPGMLTPREREIAQLIARGLSNRGIADELVISPATVARHVTNILTKLGFGSRAQIAAWAVDNIAGAQ</sequence>
<evidence type="ECO:0000313" key="6">
    <source>
        <dbReference type="EMBL" id="REE95098.1"/>
    </source>
</evidence>
<feature type="domain" description="HTH luxR-type" evidence="5">
    <location>
        <begin position="217"/>
        <end position="282"/>
    </location>
</feature>
<dbReference type="InterPro" id="IPR036388">
    <property type="entry name" value="WH-like_DNA-bd_sf"/>
</dbReference>
<evidence type="ECO:0000256" key="2">
    <source>
        <dbReference type="ARBA" id="ARBA00023125"/>
    </source>
</evidence>
<dbReference type="Proteomes" id="UP000256661">
    <property type="component" value="Unassembled WGS sequence"/>
</dbReference>
<organism evidence="6 7">
    <name type="scientific">Thermomonospora umbrina</name>
    <dbReference type="NCBI Taxonomy" id="111806"/>
    <lineage>
        <taxon>Bacteria</taxon>
        <taxon>Bacillati</taxon>
        <taxon>Actinomycetota</taxon>
        <taxon>Actinomycetes</taxon>
        <taxon>Streptosporangiales</taxon>
        <taxon>Thermomonosporaceae</taxon>
        <taxon>Thermomonospora</taxon>
    </lineage>
</organism>
<dbReference type="EMBL" id="QTTT01000001">
    <property type="protein sequence ID" value="REE95098.1"/>
    <property type="molecule type" value="Genomic_DNA"/>
</dbReference>
<keyword evidence="2" id="KW-0238">DNA-binding</keyword>
<proteinExistence type="predicted"/>
<keyword evidence="7" id="KW-1185">Reference proteome</keyword>
<dbReference type="InterPro" id="IPR000792">
    <property type="entry name" value="Tscrpt_reg_LuxR_C"/>
</dbReference>
<dbReference type="PROSITE" id="PS00622">
    <property type="entry name" value="HTH_LUXR_1"/>
    <property type="match status" value="1"/>
</dbReference>
<accession>A0A3D9SGQ4</accession>
<dbReference type="SUPFAM" id="SSF48452">
    <property type="entry name" value="TPR-like"/>
    <property type="match status" value="1"/>
</dbReference>
<dbReference type="InterPro" id="IPR016032">
    <property type="entry name" value="Sig_transdc_resp-reg_C-effctor"/>
</dbReference>
<evidence type="ECO:0000259" key="5">
    <source>
        <dbReference type="PROSITE" id="PS50043"/>
    </source>
</evidence>
<protein>
    <submittedName>
        <fullName evidence="6">Tetratricopeptide repeat protein</fullName>
    </submittedName>
</protein>
<gene>
    <name evidence="6" type="ORF">DFJ69_0479</name>
</gene>